<sequence>MSEVVSVQIVLKVLSSHALTRFNLNLSITSSGTVNTIVFVIGNLFIGDARRKTQKEKTKKKEWMILAAE</sequence>
<feature type="transmembrane region" description="Helical" evidence="1">
    <location>
        <begin position="28"/>
        <end position="47"/>
    </location>
</feature>
<proteinExistence type="predicted"/>
<evidence type="ECO:0000313" key="3">
    <source>
        <dbReference type="Proteomes" id="UP000239366"/>
    </source>
</evidence>
<dbReference type="Proteomes" id="UP000239366">
    <property type="component" value="Unassembled WGS sequence"/>
</dbReference>
<organism evidence="2 3">
    <name type="scientific">Aureicoccus marinus</name>
    <dbReference type="NCBI Taxonomy" id="754435"/>
    <lineage>
        <taxon>Bacteria</taxon>
        <taxon>Pseudomonadati</taxon>
        <taxon>Bacteroidota</taxon>
        <taxon>Flavobacteriia</taxon>
        <taxon>Flavobacteriales</taxon>
        <taxon>Flavobacteriaceae</taxon>
        <taxon>Aureicoccus</taxon>
    </lineage>
</organism>
<accession>A0A2S7T4N0</accession>
<keyword evidence="3" id="KW-1185">Reference proteome</keyword>
<evidence type="ECO:0000256" key="1">
    <source>
        <dbReference type="SAM" id="Phobius"/>
    </source>
</evidence>
<evidence type="ECO:0000313" key="2">
    <source>
        <dbReference type="EMBL" id="PQJ14531.1"/>
    </source>
</evidence>
<dbReference type="AlphaFoldDB" id="A0A2S7T4N0"/>
<keyword evidence="1" id="KW-0472">Membrane</keyword>
<comment type="caution">
    <text evidence="2">The sequence shown here is derived from an EMBL/GenBank/DDBJ whole genome shotgun (WGS) entry which is preliminary data.</text>
</comment>
<protein>
    <submittedName>
        <fullName evidence="2">Uncharacterized protein</fullName>
    </submittedName>
</protein>
<reference evidence="3" key="1">
    <citation type="submission" date="2016-11" db="EMBL/GenBank/DDBJ databases">
        <title>Trade-off between light-utilization and light-protection in marine flavobacteria.</title>
        <authorList>
            <person name="Kumagai Y."/>
            <person name="Yoshizawa S."/>
            <person name="Kogure K."/>
        </authorList>
    </citation>
    <scope>NUCLEOTIDE SEQUENCE [LARGE SCALE GENOMIC DNA]</scope>
    <source>
        <strain evidence="3">SG-18</strain>
    </source>
</reference>
<dbReference type="EMBL" id="MQVX01000001">
    <property type="protein sequence ID" value="PQJ14531.1"/>
    <property type="molecule type" value="Genomic_DNA"/>
</dbReference>
<keyword evidence="1" id="KW-1133">Transmembrane helix</keyword>
<gene>
    <name evidence="2" type="ORF">BST99_01080</name>
</gene>
<keyword evidence="1" id="KW-0812">Transmembrane</keyword>
<name>A0A2S7T4N0_9FLAO</name>